<dbReference type="InterPro" id="IPR013096">
    <property type="entry name" value="Cupin_2"/>
</dbReference>
<name>A0A317F2P1_9SPHI</name>
<keyword evidence="3" id="KW-1185">Reference proteome</keyword>
<dbReference type="Proteomes" id="UP000245391">
    <property type="component" value="Unassembled WGS sequence"/>
</dbReference>
<dbReference type="EMBL" id="QGNY01000002">
    <property type="protein sequence ID" value="PWS32543.1"/>
    <property type="molecule type" value="Genomic_DNA"/>
</dbReference>
<comment type="caution">
    <text evidence="2">The sequence shown here is derived from an EMBL/GenBank/DDBJ whole genome shotgun (WGS) entry which is preliminary data.</text>
</comment>
<evidence type="ECO:0000313" key="2">
    <source>
        <dbReference type="EMBL" id="PWS32543.1"/>
    </source>
</evidence>
<dbReference type="InterPro" id="IPR011051">
    <property type="entry name" value="RmlC_Cupin_sf"/>
</dbReference>
<dbReference type="OrthoDB" id="3395710at2"/>
<reference evidence="3" key="1">
    <citation type="submission" date="2018-05" db="EMBL/GenBank/DDBJ databases">
        <title>Pedobacter paludis sp. nov., isolated from wetland soil.</title>
        <authorList>
            <person name="Zhang Y."/>
        </authorList>
    </citation>
    <scope>NUCLEOTIDE SEQUENCE [LARGE SCALE GENOMIC DNA]</scope>
    <source>
        <strain evidence="3">R-8</strain>
    </source>
</reference>
<accession>A0A317F2P1</accession>
<dbReference type="AlphaFoldDB" id="A0A317F2P1"/>
<proteinExistence type="predicted"/>
<protein>
    <recommendedName>
        <fullName evidence="1">Cupin type-2 domain-containing protein</fullName>
    </recommendedName>
</protein>
<evidence type="ECO:0000259" key="1">
    <source>
        <dbReference type="Pfam" id="PF07883"/>
    </source>
</evidence>
<dbReference type="InterPro" id="IPR014710">
    <property type="entry name" value="RmlC-like_jellyroll"/>
</dbReference>
<dbReference type="Gene3D" id="2.60.120.10">
    <property type="entry name" value="Jelly Rolls"/>
    <property type="match status" value="1"/>
</dbReference>
<feature type="domain" description="Cupin type-2" evidence="1">
    <location>
        <begin position="134"/>
        <end position="190"/>
    </location>
</feature>
<organism evidence="2 3">
    <name type="scientific">Pedobacter paludis</name>
    <dbReference type="NCBI Taxonomy" id="2203212"/>
    <lineage>
        <taxon>Bacteria</taxon>
        <taxon>Pseudomonadati</taxon>
        <taxon>Bacteroidota</taxon>
        <taxon>Sphingobacteriia</taxon>
        <taxon>Sphingobacteriales</taxon>
        <taxon>Sphingobacteriaceae</taxon>
        <taxon>Pedobacter</taxon>
    </lineage>
</organism>
<dbReference type="SUPFAM" id="SSF51182">
    <property type="entry name" value="RmlC-like cupins"/>
    <property type="match status" value="1"/>
</dbReference>
<dbReference type="Pfam" id="PF07883">
    <property type="entry name" value="Cupin_2"/>
    <property type="match status" value="1"/>
</dbReference>
<gene>
    <name evidence="2" type="ORF">DF947_05545</name>
</gene>
<sequence>MDLAEFFKSGILELYLLGSLNLEEAALMEQMCLKHPVEISAEIKALEYFFEQDALQNAIKPSFALDKKMEVVFANLELEHQMSIDRLPLINPFSNPNAWLELISSYLPKEHKLTERFGKILRNTDGVMQMLVVSETDIDEEVHEDLEESFLILKGTCTCTIGETSFNMGPGDFMQIPLHEPHTVTLTSPSVTAILQHVTVPV</sequence>
<dbReference type="RefSeq" id="WP_109928716.1">
    <property type="nucleotide sequence ID" value="NZ_QGNY01000002.1"/>
</dbReference>
<evidence type="ECO:0000313" key="3">
    <source>
        <dbReference type="Proteomes" id="UP000245391"/>
    </source>
</evidence>